<comment type="caution">
    <text evidence="1">The sequence shown here is derived from an EMBL/GenBank/DDBJ whole genome shotgun (WGS) entry which is preliminary data.</text>
</comment>
<reference evidence="1 2" key="1">
    <citation type="submission" date="2020-05" db="EMBL/GenBank/DDBJ databases">
        <title>WGS assembly of Panicum virgatum.</title>
        <authorList>
            <person name="Lovell J.T."/>
            <person name="Jenkins J."/>
            <person name="Shu S."/>
            <person name="Juenger T.E."/>
            <person name="Schmutz J."/>
        </authorList>
    </citation>
    <scope>NUCLEOTIDE SEQUENCE [LARGE SCALE GENOMIC DNA]</scope>
    <source>
        <strain evidence="2">cv. AP13</strain>
    </source>
</reference>
<accession>A0A8T0U0C5</accession>
<evidence type="ECO:0000313" key="1">
    <source>
        <dbReference type="EMBL" id="KAG2616440.1"/>
    </source>
</evidence>
<organism evidence="1 2">
    <name type="scientific">Panicum virgatum</name>
    <name type="common">Blackwell switchgrass</name>
    <dbReference type="NCBI Taxonomy" id="38727"/>
    <lineage>
        <taxon>Eukaryota</taxon>
        <taxon>Viridiplantae</taxon>
        <taxon>Streptophyta</taxon>
        <taxon>Embryophyta</taxon>
        <taxon>Tracheophyta</taxon>
        <taxon>Spermatophyta</taxon>
        <taxon>Magnoliopsida</taxon>
        <taxon>Liliopsida</taxon>
        <taxon>Poales</taxon>
        <taxon>Poaceae</taxon>
        <taxon>PACMAD clade</taxon>
        <taxon>Panicoideae</taxon>
        <taxon>Panicodae</taxon>
        <taxon>Paniceae</taxon>
        <taxon>Panicinae</taxon>
        <taxon>Panicum</taxon>
        <taxon>Panicum sect. Hiantes</taxon>
    </lineage>
</organism>
<dbReference type="EMBL" id="CM029042">
    <property type="protein sequence ID" value="KAG2616440.1"/>
    <property type="molecule type" value="Genomic_DNA"/>
</dbReference>
<keyword evidence="2" id="KW-1185">Reference proteome</keyword>
<proteinExistence type="predicted"/>
<gene>
    <name evidence="1" type="ORF">PVAP13_3NG205018</name>
</gene>
<evidence type="ECO:0000313" key="2">
    <source>
        <dbReference type="Proteomes" id="UP000823388"/>
    </source>
</evidence>
<dbReference type="Proteomes" id="UP000823388">
    <property type="component" value="Chromosome 3N"/>
</dbReference>
<protein>
    <submittedName>
        <fullName evidence="1">Uncharacterized protein</fullName>
    </submittedName>
</protein>
<sequence>MKRLDRRPVASSASVAGISAQFLAVKTSDRRPVLGLPRRRAALFHLSGQSGSLPPPPAILCRSGSALVTTPPRASTVMASSKPAGHPLKPVDLLPELRHRRPPHLNLRC</sequence>
<dbReference type="AlphaFoldDB" id="A0A8T0U0C5"/>
<name>A0A8T0U0C5_PANVG</name>